<reference evidence="4" key="1">
    <citation type="submission" date="2022-06" db="EMBL/GenBank/DDBJ databases">
        <title>Complete genome sequence of Streptomyces nigrescens HEK616.</title>
        <authorList>
            <person name="Asamizu S."/>
            <person name="Onaka H."/>
        </authorList>
    </citation>
    <scope>NUCLEOTIDE SEQUENCE</scope>
    <source>
        <strain evidence="4">HEK616</strain>
        <plasmid evidence="4">SNP1</plasmid>
    </source>
</reference>
<gene>
    <name evidence="4" type="ORF">HEK616_78670</name>
</gene>
<sequence length="204" mass="21063">MPTAITFSEYGGPEVLTLSEVATPEPGPGQVRIRVRATAVNPIDVRIRAGRMQGLFPVAFPMVPGWDVAGVVDKVGAGATASVGDQVFGPATCGGYSQYALLDQPLAKPKELSFETAAAMVTVGEAAYRAIKHLGVRSPPASSTSPSGMPIRSPKQPGPTRTSKPAATRARPSSFPDPSRSLGRGVRSARGPPTHSHAQTAAAP</sequence>
<dbReference type="Proteomes" id="UP001059597">
    <property type="component" value="Plasmid SNP1"/>
</dbReference>
<dbReference type="SUPFAM" id="SSF50129">
    <property type="entry name" value="GroES-like"/>
    <property type="match status" value="1"/>
</dbReference>
<dbReference type="Gene3D" id="3.90.180.10">
    <property type="entry name" value="Medium-chain alcohol dehydrogenases, catalytic domain"/>
    <property type="match status" value="1"/>
</dbReference>
<name>A0ABM8A6R2_STRNI</name>
<dbReference type="PANTHER" id="PTHR44154">
    <property type="entry name" value="QUINONE OXIDOREDUCTASE"/>
    <property type="match status" value="1"/>
</dbReference>
<geneLocation type="plasmid" evidence="4 5">
    <name>SNP1</name>
</geneLocation>
<organism evidence="4 5">
    <name type="scientific">Streptomyces nigrescens</name>
    <dbReference type="NCBI Taxonomy" id="1920"/>
    <lineage>
        <taxon>Bacteria</taxon>
        <taxon>Bacillati</taxon>
        <taxon>Actinomycetota</taxon>
        <taxon>Actinomycetes</taxon>
        <taxon>Kitasatosporales</taxon>
        <taxon>Streptomycetaceae</taxon>
        <taxon>Streptomyces</taxon>
    </lineage>
</organism>
<protein>
    <recommendedName>
        <fullName evidence="3">Enoyl reductase (ER) domain-containing protein</fullName>
    </recommendedName>
</protein>
<evidence type="ECO:0000256" key="2">
    <source>
        <dbReference type="SAM" id="MobiDB-lite"/>
    </source>
</evidence>
<keyword evidence="5" id="KW-1185">Reference proteome</keyword>
<keyword evidence="4" id="KW-0614">Plasmid</keyword>
<dbReference type="PANTHER" id="PTHR44154:SF1">
    <property type="entry name" value="QUINONE OXIDOREDUCTASE"/>
    <property type="match status" value="1"/>
</dbReference>
<dbReference type="InterPro" id="IPR011032">
    <property type="entry name" value="GroES-like_sf"/>
</dbReference>
<evidence type="ECO:0000259" key="3">
    <source>
        <dbReference type="SMART" id="SM00829"/>
    </source>
</evidence>
<feature type="region of interest" description="Disordered" evidence="2">
    <location>
        <begin position="136"/>
        <end position="204"/>
    </location>
</feature>
<dbReference type="Pfam" id="PF08240">
    <property type="entry name" value="ADH_N"/>
    <property type="match status" value="1"/>
</dbReference>
<feature type="domain" description="Enoyl reductase (ER)" evidence="3">
    <location>
        <begin position="11"/>
        <end position="186"/>
    </location>
</feature>
<dbReference type="InterPro" id="IPR020843">
    <property type="entry name" value="ER"/>
</dbReference>
<dbReference type="EMBL" id="AP026074">
    <property type="protein sequence ID" value="BDM74380.1"/>
    <property type="molecule type" value="Genomic_DNA"/>
</dbReference>
<dbReference type="InterPro" id="IPR013154">
    <property type="entry name" value="ADH-like_N"/>
</dbReference>
<evidence type="ECO:0000256" key="1">
    <source>
        <dbReference type="ARBA" id="ARBA00022857"/>
    </source>
</evidence>
<dbReference type="InterPro" id="IPR051603">
    <property type="entry name" value="Zinc-ADH_QOR/CCCR"/>
</dbReference>
<proteinExistence type="predicted"/>
<accession>A0ABM8A6R2</accession>
<evidence type="ECO:0000313" key="4">
    <source>
        <dbReference type="EMBL" id="BDM74380.1"/>
    </source>
</evidence>
<evidence type="ECO:0000313" key="5">
    <source>
        <dbReference type="Proteomes" id="UP001059597"/>
    </source>
</evidence>
<keyword evidence="1" id="KW-0521">NADP</keyword>
<dbReference type="SMART" id="SM00829">
    <property type="entry name" value="PKS_ER"/>
    <property type="match status" value="1"/>
</dbReference>